<dbReference type="Gene3D" id="3.40.1440.10">
    <property type="entry name" value="GIY-YIG endonuclease"/>
    <property type="match status" value="1"/>
</dbReference>
<keyword evidence="2" id="KW-0460">Magnesium</keyword>
<evidence type="ECO:0000259" key="3">
    <source>
        <dbReference type="PROSITE" id="PS50164"/>
    </source>
</evidence>
<dbReference type="InterPro" id="IPR000305">
    <property type="entry name" value="GIY-YIG_endonuc"/>
</dbReference>
<dbReference type="SUPFAM" id="SSF82771">
    <property type="entry name" value="GIY-YIG endonuclease"/>
    <property type="match status" value="1"/>
</dbReference>
<dbReference type="InterPro" id="IPR035901">
    <property type="entry name" value="GIY-YIG_endonuc_sf"/>
</dbReference>
<comment type="cofactor">
    <cofactor evidence="1">
        <name>Mg(2+)</name>
        <dbReference type="ChEBI" id="CHEBI:18420"/>
    </cofactor>
</comment>
<organism evidence="4">
    <name type="scientific">Siphoviridae sp. ctEJG5</name>
    <dbReference type="NCBI Taxonomy" id="2827814"/>
    <lineage>
        <taxon>Viruses</taxon>
        <taxon>Duplodnaviria</taxon>
        <taxon>Heunggongvirae</taxon>
        <taxon>Uroviricota</taxon>
        <taxon>Caudoviricetes</taxon>
    </lineage>
</organism>
<protein>
    <recommendedName>
        <fullName evidence="3">GIY-YIG domain-containing protein</fullName>
    </recommendedName>
</protein>
<name>A0A8S5RX13_9CAUD</name>
<reference evidence="4" key="1">
    <citation type="journal article" date="2021" name="Proc. Natl. Acad. Sci. U.S.A.">
        <title>A Catalog of Tens of Thousands of Viruses from Human Metagenomes Reveals Hidden Associations with Chronic Diseases.</title>
        <authorList>
            <person name="Tisza M.J."/>
            <person name="Buck C.B."/>
        </authorList>
    </citation>
    <scope>NUCLEOTIDE SEQUENCE</scope>
    <source>
        <strain evidence="4">CtEJG5</strain>
    </source>
</reference>
<feature type="domain" description="GIY-YIG" evidence="3">
    <location>
        <begin position="163"/>
        <end position="234"/>
    </location>
</feature>
<evidence type="ECO:0000256" key="1">
    <source>
        <dbReference type="ARBA" id="ARBA00001946"/>
    </source>
</evidence>
<proteinExistence type="predicted"/>
<sequence>MIRLPVVFINHGSVTKRQSRINDMEVIYMKGRKLASPKQIKFARVIAEALDINMSFNEGDSYYDVSEFIREYEDEYKKCNWKKASIRQIDYANAISRACYGYKKFDENSCYGDVSDFISGNKDAYARILWRESIIEKNSEDTVECSKDFSTESMLFLCDNLYKVHGIYAFIGEDNTILYIGKSIDLSQRITSSYRERKNSAKITRVMFYAVNNIADTNILEILLIAENNPVLNEDCKTEDSPELFHSGIDILRDFSEIPLNNSEKEVM</sequence>
<accession>A0A8S5RX13</accession>
<evidence type="ECO:0000256" key="2">
    <source>
        <dbReference type="ARBA" id="ARBA00022842"/>
    </source>
</evidence>
<evidence type="ECO:0000313" key="4">
    <source>
        <dbReference type="EMBL" id="DAF43310.1"/>
    </source>
</evidence>
<dbReference type="PROSITE" id="PS50164">
    <property type="entry name" value="GIY_YIG"/>
    <property type="match status" value="1"/>
</dbReference>
<dbReference type="EMBL" id="BK032506">
    <property type="protein sequence ID" value="DAF43310.1"/>
    <property type="molecule type" value="Genomic_DNA"/>
</dbReference>
<dbReference type="Pfam" id="PF01541">
    <property type="entry name" value="GIY-YIG"/>
    <property type="match status" value="1"/>
</dbReference>